<evidence type="ECO:0000313" key="1">
    <source>
        <dbReference type="EMBL" id="PNR34595.1"/>
    </source>
</evidence>
<keyword evidence="3" id="KW-1185">Reference proteome</keyword>
<dbReference type="Gramene" id="Pp3c19_21430V3.1">
    <property type="protein sequence ID" value="Pp3c19_21430V3.1"/>
    <property type="gene ID" value="Pp3c19_21430"/>
</dbReference>
<evidence type="ECO:0000313" key="2">
    <source>
        <dbReference type="EnsemblPlants" id="Pp3c19_21430V3.1"/>
    </source>
</evidence>
<dbReference type="AlphaFoldDB" id="A0A2K1IZ97"/>
<accession>A0A2K1IZ97</accession>
<name>A0A2K1IZ97_PHYPA</name>
<evidence type="ECO:0000313" key="3">
    <source>
        <dbReference type="Proteomes" id="UP000006727"/>
    </source>
</evidence>
<sequence>MLNDIIRPHQTGFLKGRSIIDNIFLAFKTMEWAIESAQPMNYLHPKNACLDTLLILLGVLGYANNSYTLRIYGTQTIKIRNQ</sequence>
<reference evidence="1 3" key="1">
    <citation type="journal article" date="2008" name="Science">
        <title>The Physcomitrella genome reveals evolutionary insights into the conquest of land by plants.</title>
        <authorList>
            <person name="Rensing S."/>
            <person name="Lang D."/>
            <person name="Zimmer A."/>
            <person name="Terry A."/>
            <person name="Salamov A."/>
            <person name="Shapiro H."/>
            <person name="Nishiyama T."/>
            <person name="Perroud P.-F."/>
            <person name="Lindquist E."/>
            <person name="Kamisugi Y."/>
            <person name="Tanahashi T."/>
            <person name="Sakakibara K."/>
            <person name="Fujita T."/>
            <person name="Oishi K."/>
            <person name="Shin-I T."/>
            <person name="Kuroki Y."/>
            <person name="Toyoda A."/>
            <person name="Suzuki Y."/>
            <person name="Hashimoto A."/>
            <person name="Yamaguchi K."/>
            <person name="Sugano A."/>
            <person name="Kohara Y."/>
            <person name="Fujiyama A."/>
            <person name="Anterola A."/>
            <person name="Aoki S."/>
            <person name="Ashton N."/>
            <person name="Barbazuk W.B."/>
            <person name="Barker E."/>
            <person name="Bennetzen J."/>
            <person name="Bezanilla M."/>
            <person name="Blankenship R."/>
            <person name="Cho S.H."/>
            <person name="Dutcher S."/>
            <person name="Estelle M."/>
            <person name="Fawcett J.A."/>
            <person name="Gundlach H."/>
            <person name="Hanada K."/>
            <person name="Heyl A."/>
            <person name="Hicks K.A."/>
            <person name="Hugh J."/>
            <person name="Lohr M."/>
            <person name="Mayer K."/>
            <person name="Melkozernov A."/>
            <person name="Murata T."/>
            <person name="Nelson D."/>
            <person name="Pils B."/>
            <person name="Prigge M."/>
            <person name="Reiss B."/>
            <person name="Renner T."/>
            <person name="Rombauts S."/>
            <person name="Rushton P."/>
            <person name="Sanderfoot A."/>
            <person name="Schween G."/>
            <person name="Shiu S.-H."/>
            <person name="Stueber K."/>
            <person name="Theodoulou F.L."/>
            <person name="Tu H."/>
            <person name="Van de Peer Y."/>
            <person name="Verrier P.J."/>
            <person name="Waters E."/>
            <person name="Wood A."/>
            <person name="Yang L."/>
            <person name="Cove D."/>
            <person name="Cuming A."/>
            <person name="Hasebe M."/>
            <person name="Lucas S."/>
            <person name="Mishler D.B."/>
            <person name="Reski R."/>
            <person name="Grigoriev I."/>
            <person name="Quatrano R.S."/>
            <person name="Boore J.L."/>
        </authorList>
    </citation>
    <scope>NUCLEOTIDE SEQUENCE [LARGE SCALE GENOMIC DNA]</scope>
    <source>
        <strain evidence="2 3">cv. Gransden 2004</strain>
    </source>
</reference>
<protein>
    <submittedName>
        <fullName evidence="1 2">Uncharacterized protein</fullName>
    </submittedName>
</protein>
<gene>
    <name evidence="1" type="ORF">PHYPA_024412</name>
</gene>
<proteinExistence type="predicted"/>
<dbReference type="EnsemblPlants" id="Pp3c19_21430V3.1">
    <property type="protein sequence ID" value="Pp3c19_21430V3.1"/>
    <property type="gene ID" value="Pp3c19_21430"/>
</dbReference>
<dbReference type="Proteomes" id="UP000006727">
    <property type="component" value="Chromosome 19"/>
</dbReference>
<dbReference type="InParanoid" id="A0A2K1IZ97"/>
<reference evidence="1 3" key="2">
    <citation type="journal article" date="2018" name="Plant J.">
        <title>The Physcomitrella patens chromosome-scale assembly reveals moss genome structure and evolution.</title>
        <authorList>
            <person name="Lang D."/>
            <person name="Ullrich K.K."/>
            <person name="Murat F."/>
            <person name="Fuchs J."/>
            <person name="Jenkins J."/>
            <person name="Haas F.B."/>
            <person name="Piednoel M."/>
            <person name="Gundlach H."/>
            <person name="Van Bel M."/>
            <person name="Meyberg R."/>
            <person name="Vives C."/>
            <person name="Morata J."/>
            <person name="Symeonidi A."/>
            <person name="Hiss M."/>
            <person name="Muchero W."/>
            <person name="Kamisugi Y."/>
            <person name="Saleh O."/>
            <person name="Blanc G."/>
            <person name="Decker E.L."/>
            <person name="van Gessel N."/>
            <person name="Grimwood J."/>
            <person name="Hayes R.D."/>
            <person name="Graham S.W."/>
            <person name="Gunter L.E."/>
            <person name="McDaniel S.F."/>
            <person name="Hoernstein S.N.W."/>
            <person name="Larsson A."/>
            <person name="Li F.W."/>
            <person name="Perroud P.F."/>
            <person name="Phillips J."/>
            <person name="Ranjan P."/>
            <person name="Rokshar D.S."/>
            <person name="Rothfels C.J."/>
            <person name="Schneider L."/>
            <person name="Shu S."/>
            <person name="Stevenson D.W."/>
            <person name="Thummler F."/>
            <person name="Tillich M."/>
            <person name="Villarreal Aguilar J.C."/>
            <person name="Widiez T."/>
            <person name="Wong G.K."/>
            <person name="Wymore A."/>
            <person name="Zhang Y."/>
            <person name="Zimmer A.D."/>
            <person name="Quatrano R.S."/>
            <person name="Mayer K.F.X."/>
            <person name="Goodstein D."/>
            <person name="Casacuberta J.M."/>
            <person name="Vandepoele K."/>
            <person name="Reski R."/>
            <person name="Cuming A.C."/>
            <person name="Tuskan G.A."/>
            <person name="Maumus F."/>
            <person name="Salse J."/>
            <person name="Schmutz J."/>
            <person name="Rensing S.A."/>
        </authorList>
    </citation>
    <scope>NUCLEOTIDE SEQUENCE [LARGE SCALE GENOMIC DNA]</scope>
    <source>
        <strain evidence="2 3">cv. Gransden 2004</strain>
    </source>
</reference>
<dbReference type="EMBL" id="ABEU02000019">
    <property type="protein sequence ID" value="PNR34595.1"/>
    <property type="molecule type" value="Genomic_DNA"/>
</dbReference>
<organism evidence="1">
    <name type="scientific">Physcomitrium patens</name>
    <name type="common">Spreading-leaved earth moss</name>
    <name type="synonym">Physcomitrella patens</name>
    <dbReference type="NCBI Taxonomy" id="3218"/>
    <lineage>
        <taxon>Eukaryota</taxon>
        <taxon>Viridiplantae</taxon>
        <taxon>Streptophyta</taxon>
        <taxon>Embryophyta</taxon>
        <taxon>Bryophyta</taxon>
        <taxon>Bryophytina</taxon>
        <taxon>Bryopsida</taxon>
        <taxon>Funariidae</taxon>
        <taxon>Funariales</taxon>
        <taxon>Funariaceae</taxon>
        <taxon>Physcomitrium</taxon>
    </lineage>
</organism>
<reference evidence="2" key="3">
    <citation type="submission" date="2020-12" db="UniProtKB">
        <authorList>
            <consortium name="EnsemblPlants"/>
        </authorList>
    </citation>
    <scope>IDENTIFICATION</scope>
</reference>